<dbReference type="GO" id="GO:0015074">
    <property type="term" value="P:DNA integration"/>
    <property type="evidence" value="ECO:0007669"/>
    <property type="project" value="InterPro"/>
</dbReference>
<dbReference type="InterPro" id="IPR043128">
    <property type="entry name" value="Rev_trsase/Diguanyl_cyclase"/>
</dbReference>
<evidence type="ECO:0000256" key="6">
    <source>
        <dbReference type="ARBA" id="ARBA00022722"/>
    </source>
</evidence>
<dbReference type="AlphaFoldDB" id="A0A670J842"/>
<feature type="region of interest" description="Disordered" evidence="12">
    <location>
        <begin position="1"/>
        <end position="129"/>
    </location>
</feature>
<dbReference type="Pfam" id="PF00665">
    <property type="entry name" value="rve"/>
    <property type="match status" value="1"/>
</dbReference>
<accession>A0A670J842</accession>
<dbReference type="Pfam" id="PF16297">
    <property type="entry name" value="DUF4939"/>
    <property type="match status" value="1"/>
</dbReference>
<keyword evidence="16" id="KW-1185">Reference proteome</keyword>
<reference evidence="15 16" key="1">
    <citation type="journal article" date="2019" name="Proc. Natl. Acad. Sci. U.S.A.">
        <title>Regulatory changes in pterin and carotenoid genes underlie balanced color polymorphisms in the wall lizard.</title>
        <authorList>
            <person name="Andrade P."/>
            <person name="Pinho C."/>
            <person name="Perez I de Lanuza G."/>
            <person name="Afonso S."/>
            <person name="Brejcha J."/>
            <person name="Rubin C.J."/>
            <person name="Wallerman O."/>
            <person name="Pereira P."/>
            <person name="Sabatino S.J."/>
            <person name="Bellati A."/>
            <person name="Pellitteri-Rosa D."/>
            <person name="Bosakova Z."/>
            <person name="Bunikis I."/>
            <person name="Carretero M.A."/>
            <person name="Feiner N."/>
            <person name="Marsik P."/>
            <person name="Pauperio F."/>
            <person name="Salvi D."/>
            <person name="Soler L."/>
            <person name="While G.M."/>
            <person name="Uller T."/>
            <person name="Font E."/>
            <person name="Andersson L."/>
            <person name="Carneiro M."/>
        </authorList>
    </citation>
    <scope>NUCLEOTIDE SEQUENCE</scope>
</reference>
<dbReference type="OMA" id="FEWGHAS"/>
<organism evidence="15 16">
    <name type="scientific">Podarcis muralis</name>
    <name type="common">Wall lizard</name>
    <name type="synonym">Lacerta muralis</name>
    <dbReference type="NCBI Taxonomy" id="64176"/>
    <lineage>
        <taxon>Eukaryota</taxon>
        <taxon>Metazoa</taxon>
        <taxon>Chordata</taxon>
        <taxon>Craniata</taxon>
        <taxon>Vertebrata</taxon>
        <taxon>Euteleostomi</taxon>
        <taxon>Lepidosauria</taxon>
        <taxon>Squamata</taxon>
        <taxon>Bifurcata</taxon>
        <taxon>Unidentata</taxon>
        <taxon>Episquamata</taxon>
        <taxon>Laterata</taxon>
        <taxon>Lacertibaenia</taxon>
        <taxon>Lacertidae</taxon>
        <taxon>Podarcis</taxon>
    </lineage>
</organism>
<dbReference type="InterPro" id="IPR043502">
    <property type="entry name" value="DNA/RNA_pol_sf"/>
</dbReference>
<dbReference type="InterPro" id="IPR050951">
    <property type="entry name" value="Retrovirus_Pol_polyprotein"/>
</dbReference>
<dbReference type="Pfam" id="PF00078">
    <property type="entry name" value="RVT_1"/>
    <property type="match status" value="1"/>
</dbReference>
<dbReference type="GO" id="GO:0003964">
    <property type="term" value="F:RNA-directed DNA polymerase activity"/>
    <property type="evidence" value="ECO:0007669"/>
    <property type="project" value="UniProtKB-KW"/>
</dbReference>
<dbReference type="EC" id="3.1.26.4" evidence="2"/>
<dbReference type="Proteomes" id="UP000472272">
    <property type="component" value="Chromosome 10"/>
</dbReference>
<dbReference type="CDD" id="cd00303">
    <property type="entry name" value="retropepsin_like"/>
    <property type="match status" value="1"/>
</dbReference>
<evidence type="ECO:0000256" key="1">
    <source>
        <dbReference type="ARBA" id="ARBA00010879"/>
    </source>
</evidence>
<dbReference type="Gene3D" id="3.30.70.270">
    <property type="match status" value="2"/>
</dbReference>
<dbReference type="Gene3D" id="2.40.70.10">
    <property type="entry name" value="Acid Proteases"/>
    <property type="match status" value="1"/>
</dbReference>
<feature type="domain" description="Reverse transcriptase" evidence="13">
    <location>
        <begin position="584"/>
        <end position="763"/>
    </location>
</feature>
<dbReference type="InterPro" id="IPR041588">
    <property type="entry name" value="Integrase_H2C2"/>
</dbReference>
<proteinExistence type="inferred from homology"/>
<evidence type="ECO:0000256" key="12">
    <source>
        <dbReference type="SAM" id="MobiDB-lite"/>
    </source>
</evidence>
<dbReference type="InterPro" id="IPR041373">
    <property type="entry name" value="RT_RNaseH"/>
</dbReference>
<keyword evidence="7" id="KW-0255">Endonuclease</keyword>
<evidence type="ECO:0000259" key="13">
    <source>
        <dbReference type="PROSITE" id="PS50878"/>
    </source>
</evidence>
<dbReference type="PROSITE" id="PS50994">
    <property type="entry name" value="INTEGRASE"/>
    <property type="match status" value="1"/>
</dbReference>
<dbReference type="SUPFAM" id="SSF50630">
    <property type="entry name" value="Acid proteases"/>
    <property type="match status" value="1"/>
</dbReference>
<evidence type="ECO:0000256" key="8">
    <source>
        <dbReference type="ARBA" id="ARBA00022801"/>
    </source>
</evidence>
<evidence type="ECO:0000256" key="4">
    <source>
        <dbReference type="ARBA" id="ARBA00022679"/>
    </source>
</evidence>
<dbReference type="SUPFAM" id="SSF56672">
    <property type="entry name" value="DNA/RNA polymerases"/>
    <property type="match status" value="1"/>
</dbReference>
<dbReference type="PANTHER" id="PTHR37984:SF5">
    <property type="entry name" value="PROTEIN NYNRIN-LIKE"/>
    <property type="match status" value="1"/>
</dbReference>
<dbReference type="InterPro" id="IPR001584">
    <property type="entry name" value="Integrase_cat-core"/>
</dbReference>
<dbReference type="GO" id="GO:0004523">
    <property type="term" value="F:RNA-DNA hybrid ribonuclease activity"/>
    <property type="evidence" value="ECO:0007669"/>
    <property type="project" value="UniProtKB-EC"/>
</dbReference>
<dbReference type="InterPro" id="IPR036397">
    <property type="entry name" value="RNaseH_sf"/>
</dbReference>
<keyword evidence="11" id="KW-0175">Coiled coil</keyword>
<evidence type="ECO:0000256" key="11">
    <source>
        <dbReference type="SAM" id="Coils"/>
    </source>
</evidence>
<dbReference type="Ensembl" id="ENSPMRT00000021061.1">
    <property type="protein sequence ID" value="ENSPMRP00000019829.1"/>
    <property type="gene ID" value="ENSPMRG00000012923.1"/>
</dbReference>
<dbReference type="InterPro" id="IPR032549">
    <property type="entry name" value="DUF4939"/>
</dbReference>
<evidence type="ECO:0000256" key="5">
    <source>
        <dbReference type="ARBA" id="ARBA00022695"/>
    </source>
</evidence>
<dbReference type="FunFam" id="3.30.70.270:FF:000020">
    <property type="entry name" value="Transposon Tf2-6 polyprotein-like Protein"/>
    <property type="match status" value="1"/>
</dbReference>
<dbReference type="PANTHER" id="PTHR37984">
    <property type="entry name" value="PROTEIN CBG26694"/>
    <property type="match status" value="1"/>
</dbReference>
<evidence type="ECO:0000259" key="14">
    <source>
        <dbReference type="PROSITE" id="PS50994"/>
    </source>
</evidence>
<name>A0A670J842_PODMU</name>
<dbReference type="Gene3D" id="3.10.10.10">
    <property type="entry name" value="HIV Type 1 Reverse Transcriptase, subunit A, domain 1"/>
    <property type="match status" value="1"/>
</dbReference>
<dbReference type="Pfam" id="PF17921">
    <property type="entry name" value="Integrase_H2C2"/>
    <property type="match status" value="1"/>
</dbReference>
<feature type="domain" description="Integrase catalytic" evidence="14">
    <location>
        <begin position="1096"/>
        <end position="1193"/>
    </location>
</feature>
<dbReference type="GO" id="GO:0004190">
    <property type="term" value="F:aspartic-type endopeptidase activity"/>
    <property type="evidence" value="ECO:0007669"/>
    <property type="project" value="InterPro"/>
</dbReference>
<feature type="coiled-coil region" evidence="11">
    <location>
        <begin position="152"/>
        <end position="179"/>
    </location>
</feature>
<evidence type="ECO:0000256" key="2">
    <source>
        <dbReference type="ARBA" id="ARBA00012180"/>
    </source>
</evidence>
<keyword evidence="6" id="KW-0540">Nuclease</keyword>
<dbReference type="EC" id="2.7.7.49" evidence="3"/>
<dbReference type="PROSITE" id="PS00141">
    <property type="entry name" value="ASP_PROTEASE"/>
    <property type="match status" value="1"/>
</dbReference>
<keyword evidence="8" id="KW-0378">Hydrolase</keyword>
<keyword evidence="9" id="KW-0695">RNA-directed DNA polymerase</keyword>
<evidence type="ECO:0000313" key="16">
    <source>
        <dbReference type="Proteomes" id="UP000472272"/>
    </source>
</evidence>
<reference evidence="15" key="3">
    <citation type="submission" date="2025-09" db="UniProtKB">
        <authorList>
            <consortium name="Ensembl"/>
        </authorList>
    </citation>
    <scope>IDENTIFICATION</scope>
</reference>
<dbReference type="InterPro" id="IPR021109">
    <property type="entry name" value="Peptidase_aspartic_dom_sf"/>
</dbReference>
<dbReference type="InterPro" id="IPR012337">
    <property type="entry name" value="RNaseH-like_sf"/>
</dbReference>
<dbReference type="InterPro" id="IPR000477">
    <property type="entry name" value="RT_dom"/>
</dbReference>
<dbReference type="InterPro" id="IPR001969">
    <property type="entry name" value="Aspartic_peptidase_AS"/>
</dbReference>
<dbReference type="Gene3D" id="3.30.420.10">
    <property type="entry name" value="Ribonuclease H-like superfamily/Ribonuclease H"/>
    <property type="match status" value="1"/>
</dbReference>
<comment type="similarity">
    <text evidence="1">Belongs to the beta type-B retroviral polymerase family. HERV class-II K(HML-2) pol subfamily.</text>
</comment>
<evidence type="ECO:0000256" key="3">
    <source>
        <dbReference type="ARBA" id="ARBA00012493"/>
    </source>
</evidence>
<feature type="region of interest" description="Disordered" evidence="12">
    <location>
        <begin position="363"/>
        <end position="395"/>
    </location>
</feature>
<feature type="compositionally biased region" description="Basic and acidic residues" evidence="12">
    <location>
        <begin position="93"/>
        <end position="105"/>
    </location>
</feature>
<sequence>GSMGQQDAFENVMAWDSDSEDETEESQPAQESPPPGPAELGQGLDAEEPAPVAVHQELAPGEALLAPERLDDSVATGEPPPGPSNPSASPDLQRLRAERRRELVAPRRSARLKARGGGAPGGRDPRPQVAGATSLLASDLPPEAMAEQAAALVALAQENQALTHTVQQLSDAVVALQQRLEALPAPGADAPAPGKYPVALPEKFDGAPASFPMFLAQAKLYIQGRARNFPDDRTKVHFLISLLKDQAAKWALPLLRQDSPLLADYTGFCNRLEVAFGNPQKGSQANRAIRRLKQGKSTVAAYTTEFRLLAQDLTWNDSALRDQYLEGLSDEVLDQLATMERPTTLDTLIQRSLQIDDRLEDRRQARETPAAGKPPTPVADGPSYRGSQTVQNGPAPMDLQHLMVSVRLYPPGGPWILTHALVDSGATRSYMDAAFAAHHQVPLRNKPVPIQVEAIDGRLLRSGAVTQETQPLVLCLQQHRELQTLDIAPMPRFPLVLGMDWLEAHNVQIDWVKRTVHFPDPCSHAQSGTLAAAPSEEAAPTLPAVYQDYQDVFEERGADQLPPRLYSLTEPEREALQDFLRKNLERGFIRPSTSPTAAPVLFVKKKCGELRPCHDYRALNKITVPDRYPLPLISELLERVQGAQVFTKLDLRGAYNLIRIRAGDEWKTAFGTRYGQFEYLVMPFGLCNAPAVFQRYINHVFQDLLDKYVVVYLDDILIYSRDPARHEGHVRTVLQRLREHRLYAKLSKCEFHQRTVDFLGHRLSPDGVQMDPGKVTAVREWAAPRNRKDLQRFLGFANYYRTFIADYAHRTTPLTRLLRPKTPFSWDKEAEEAFQGLKACFQRAPILQHPDPSRPFVVETDASSTALGAVLSQQIGPEAPLLPCAFYSRQLLPAERNYTVWERELLAIKVAFEVWRHHLEGARHPVEVRTDHRNLEYLQTTRKLNQRQIRWALFFSRFQFRIRYIPSSQNQKADALSRKPEDNADTVQQAEPTTILPPAAFLATQEAQSLQVRVREQQRVDAWAQERLRELAEGSSPQYPGLVLHQGLLLHHGRLREFWWPRLKADVARYVAGCDVCRRAKGPTGRPPGLLQPLPVPPRPWHTVSLDFVVDLPSSRGCTCLLVFSDHFTKMVHCAPCPSVPTAKETAQLYLQHVFRLHGLPERVVSDRGVQFTSRFWRALHQTLGTEVCLSVPVPRPALRLGPRPSSCGLCYTHGTLPPGPAQRSS</sequence>
<evidence type="ECO:0000256" key="9">
    <source>
        <dbReference type="ARBA" id="ARBA00022918"/>
    </source>
</evidence>
<keyword evidence="4" id="KW-0808">Transferase</keyword>
<dbReference type="CDD" id="cd01647">
    <property type="entry name" value="RT_LTR"/>
    <property type="match status" value="1"/>
</dbReference>
<dbReference type="Pfam" id="PF08284">
    <property type="entry name" value="RVP_2"/>
    <property type="match status" value="1"/>
</dbReference>
<keyword evidence="5" id="KW-0548">Nucleotidyltransferase</keyword>
<reference evidence="15" key="2">
    <citation type="submission" date="2025-08" db="UniProtKB">
        <authorList>
            <consortium name="Ensembl"/>
        </authorList>
    </citation>
    <scope>IDENTIFICATION</scope>
</reference>
<dbReference type="Pfam" id="PF17917">
    <property type="entry name" value="RT_RNaseH"/>
    <property type="match status" value="1"/>
</dbReference>
<dbReference type="PROSITE" id="PS50878">
    <property type="entry name" value="RT_POL"/>
    <property type="match status" value="1"/>
</dbReference>
<evidence type="ECO:0000256" key="10">
    <source>
        <dbReference type="ARBA" id="ARBA00039658"/>
    </source>
</evidence>
<dbReference type="GO" id="GO:0003676">
    <property type="term" value="F:nucleic acid binding"/>
    <property type="evidence" value="ECO:0007669"/>
    <property type="project" value="InterPro"/>
</dbReference>
<evidence type="ECO:0000313" key="15">
    <source>
        <dbReference type="Ensembl" id="ENSPMRP00000019829.1"/>
    </source>
</evidence>
<dbReference type="GeneTree" id="ENSGT01040000240511"/>
<dbReference type="CDD" id="cd09274">
    <property type="entry name" value="RNase_HI_RT_Ty3"/>
    <property type="match status" value="1"/>
</dbReference>
<protein>
    <recommendedName>
        <fullName evidence="10">Gypsy retrotransposon integrase-like protein 1</fullName>
        <ecNumber evidence="3">2.7.7.49</ecNumber>
        <ecNumber evidence="2">3.1.26.4</ecNumber>
    </recommendedName>
</protein>
<dbReference type="SUPFAM" id="SSF53098">
    <property type="entry name" value="Ribonuclease H-like"/>
    <property type="match status" value="1"/>
</dbReference>
<dbReference type="GO" id="GO:0006508">
    <property type="term" value="P:proteolysis"/>
    <property type="evidence" value="ECO:0007669"/>
    <property type="project" value="InterPro"/>
</dbReference>
<evidence type="ECO:0000256" key="7">
    <source>
        <dbReference type="ARBA" id="ARBA00022759"/>
    </source>
</evidence>